<dbReference type="Proteomes" id="UP001597301">
    <property type="component" value="Unassembled WGS sequence"/>
</dbReference>
<dbReference type="SUPFAM" id="SSF57716">
    <property type="entry name" value="Glucocorticoid receptor-like (DNA-binding domain)"/>
    <property type="match status" value="1"/>
</dbReference>
<dbReference type="EMBL" id="JBHUEO010000019">
    <property type="protein sequence ID" value="MFD1706730.1"/>
    <property type="molecule type" value="Genomic_DNA"/>
</dbReference>
<proteinExistence type="predicted"/>
<dbReference type="RefSeq" id="WP_380773387.1">
    <property type="nucleotide sequence ID" value="NZ_JBHUEO010000019.1"/>
</dbReference>
<dbReference type="Gene3D" id="1.20.120.910">
    <property type="entry name" value="DksA, coiled-coil domain"/>
    <property type="match status" value="1"/>
</dbReference>
<sequence length="250" mass="29024">MLTKKQLDTLKNLLLEEKENLSRTIQADEGILARESERDRHELSAYDNHPADLGSELYEREKDMALSVHEEDQLGKVEAALTALEEGTYGKCRVCGQEINYERLEAIPYTDTCVAHSAENSIEQDRPAEEDYLKPAYDNTFADRHDRQGVRDYEDTFQDVARFGTSETPSDFEGDYDSYQDLYENEIREGFTEEYEMFTGNDAELEEVEVFQTDTERKYEETLEEENIDAPFGDLPFHETDGYVDRDKKK</sequence>
<evidence type="ECO:0000256" key="2">
    <source>
        <dbReference type="ARBA" id="ARBA00022771"/>
    </source>
</evidence>
<dbReference type="NCBIfam" id="TIGR02890">
    <property type="entry name" value="bacill_yteA"/>
    <property type="match status" value="1"/>
</dbReference>
<keyword evidence="3" id="KW-0862">Zinc</keyword>
<dbReference type="PANTHER" id="PTHR33823">
    <property type="entry name" value="RNA POLYMERASE-BINDING TRANSCRIPTION FACTOR DKSA-RELATED"/>
    <property type="match status" value="1"/>
</dbReference>
<evidence type="ECO:0000313" key="8">
    <source>
        <dbReference type="Proteomes" id="UP001597301"/>
    </source>
</evidence>
<evidence type="ECO:0000256" key="3">
    <source>
        <dbReference type="ARBA" id="ARBA00022833"/>
    </source>
</evidence>
<evidence type="ECO:0000256" key="5">
    <source>
        <dbReference type="SAM" id="MobiDB-lite"/>
    </source>
</evidence>
<evidence type="ECO:0000256" key="1">
    <source>
        <dbReference type="ARBA" id="ARBA00022723"/>
    </source>
</evidence>
<evidence type="ECO:0000256" key="4">
    <source>
        <dbReference type="PROSITE-ProRule" id="PRU00510"/>
    </source>
</evidence>
<dbReference type="PANTHER" id="PTHR33823:SF4">
    <property type="entry name" value="GENERAL STRESS PROTEIN 16O"/>
    <property type="match status" value="1"/>
</dbReference>
<feature type="zinc finger region" description="dksA C4-type" evidence="4">
    <location>
        <begin position="92"/>
        <end position="116"/>
    </location>
</feature>
<accession>A0ABW4KER1</accession>
<keyword evidence="2" id="KW-0863">Zinc-finger</keyword>
<dbReference type="Pfam" id="PF01258">
    <property type="entry name" value="zf-dskA_traR"/>
    <property type="match status" value="1"/>
</dbReference>
<reference evidence="8" key="1">
    <citation type="journal article" date="2019" name="Int. J. Syst. Evol. Microbiol.">
        <title>The Global Catalogue of Microorganisms (GCM) 10K type strain sequencing project: providing services to taxonomists for standard genome sequencing and annotation.</title>
        <authorList>
            <consortium name="The Broad Institute Genomics Platform"/>
            <consortium name="The Broad Institute Genome Sequencing Center for Infectious Disease"/>
            <person name="Wu L."/>
            <person name="Ma J."/>
        </authorList>
    </citation>
    <scope>NUCLEOTIDE SEQUENCE [LARGE SCALE GENOMIC DNA]</scope>
    <source>
        <strain evidence="8">CGMCC 1.12295</strain>
    </source>
</reference>
<evidence type="ECO:0000259" key="6">
    <source>
        <dbReference type="Pfam" id="PF01258"/>
    </source>
</evidence>
<feature type="compositionally biased region" description="Basic and acidic residues" evidence="5">
    <location>
        <begin position="236"/>
        <end position="250"/>
    </location>
</feature>
<keyword evidence="8" id="KW-1185">Reference proteome</keyword>
<protein>
    <submittedName>
        <fullName evidence="7">TraR/DksA C4-type zinc finger protein</fullName>
    </submittedName>
</protein>
<dbReference type="SUPFAM" id="SSF109635">
    <property type="entry name" value="DnaK suppressor protein DksA, alpha-hairpin domain"/>
    <property type="match status" value="1"/>
</dbReference>
<organism evidence="7 8">
    <name type="scientific">Siminovitchia sediminis</name>
    <dbReference type="NCBI Taxonomy" id="1274353"/>
    <lineage>
        <taxon>Bacteria</taxon>
        <taxon>Bacillati</taxon>
        <taxon>Bacillota</taxon>
        <taxon>Bacilli</taxon>
        <taxon>Bacillales</taxon>
        <taxon>Bacillaceae</taxon>
        <taxon>Siminovitchia</taxon>
    </lineage>
</organism>
<feature type="region of interest" description="Disordered" evidence="5">
    <location>
        <begin position="222"/>
        <end position="250"/>
    </location>
</feature>
<keyword evidence="1" id="KW-0479">Metal-binding</keyword>
<dbReference type="InterPro" id="IPR014240">
    <property type="entry name" value="YteA"/>
</dbReference>
<dbReference type="InterPro" id="IPR037187">
    <property type="entry name" value="DnaK_N"/>
</dbReference>
<feature type="domain" description="Zinc finger DksA/TraR C4-type" evidence="6">
    <location>
        <begin position="87"/>
        <end position="114"/>
    </location>
</feature>
<gene>
    <name evidence="7" type="ORF">ACFSCZ_08290</name>
</gene>
<evidence type="ECO:0000313" key="7">
    <source>
        <dbReference type="EMBL" id="MFD1706730.1"/>
    </source>
</evidence>
<name>A0ABW4KER1_9BACI</name>
<dbReference type="InterPro" id="IPR000962">
    <property type="entry name" value="Znf_DskA_TraR"/>
</dbReference>
<comment type="caution">
    <text evidence="7">The sequence shown here is derived from an EMBL/GenBank/DDBJ whole genome shotgun (WGS) entry which is preliminary data.</text>
</comment>
<dbReference type="PROSITE" id="PS51128">
    <property type="entry name" value="ZF_DKSA_2"/>
    <property type="match status" value="1"/>
</dbReference>